<reference evidence="1" key="1">
    <citation type="journal article" date="2015" name="Proc. Natl. Acad. Sci. U.S.A.">
        <title>Networks of energetic and metabolic interactions define dynamics in microbial communities.</title>
        <authorList>
            <person name="Embree M."/>
            <person name="Liu J.K."/>
            <person name="Al-Bassam M.M."/>
            <person name="Zengler K."/>
        </authorList>
    </citation>
    <scope>NUCLEOTIDE SEQUENCE</scope>
</reference>
<evidence type="ECO:0000313" key="1">
    <source>
        <dbReference type="EMBL" id="KUG14656.1"/>
    </source>
</evidence>
<organism evidence="1">
    <name type="scientific">hydrocarbon metagenome</name>
    <dbReference type="NCBI Taxonomy" id="938273"/>
    <lineage>
        <taxon>unclassified sequences</taxon>
        <taxon>metagenomes</taxon>
        <taxon>ecological metagenomes</taxon>
    </lineage>
</organism>
<sequence length="141" mass="16064">MKKERDTGDRLFPTLDNPIDQALNLLPDGIRLQEWHTNQDPKPTIPKLPRVTFHIDPQLGQRGPECFRELFRGPSFQVPRVTRDDIHGEGGLFGVGVLETIREHLMQIRSFNLARLIHGESIRRGEVPIDRVVHAVPVIIG</sequence>
<accession>A0A0W8F193</accession>
<comment type="caution">
    <text evidence="1">The sequence shown here is derived from an EMBL/GenBank/DDBJ whole genome shotgun (WGS) entry which is preliminary data.</text>
</comment>
<name>A0A0W8F193_9ZZZZ</name>
<protein>
    <submittedName>
        <fullName evidence="1">Uncharacterized protein</fullName>
    </submittedName>
</protein>
<dbReference type="EMBL" id="LNQE01001633">
    <property type="protein sequence ID" value="KUG14656.1"/>
    <property type="molecule type" value="Genomic_DNA"/>
</dbReference>
<gene>
    <name evidence="1" type="ORF">ASZ90_015683</name>
</gene>
<dbReference type="AlphaFoldDB" id="A0A0W8F193"/>
<proteinExistence type="predicted"/>